<dbReference type="SUPFAM" id="SSF48452">
    <property type="entry name" value="TPR-like"/>
    <property type="match status" value="1"/>
</dbReference>
<gene>
    <name evidence="4" type="ORF">ND2E_2064</name>
</gene>
<comment type="caution">
    <text evidence="4">The sequence shown here is derived from an EMBL/GenBank/DDBJ whole genome shotgun (WGS) entry which is preliminary data.</text>
</comment>
<evidence type="ECO:0000256" key="3">
    <source>
        <dbReference type="PROSITE-ProRule" id="PRU00339"/>
    </source>
</evidence>
<evidence type="ECO:0000256" key="1">
    <source>
        <dbReference type="ARBA" id="ARBA00022737"/>
    </source>
</evidence>
<name>A0A099KUE5_COLPS</name>
<organism evidence="4 5">
    <name type="scientific">Colwellia psychrerythraea</name>
    <name type="common">Vibrio psychroerythus</name>
    <dbReference type="NCBI Taxonomy" id="28229"/>
    <lineage>
        <taxon>Bacteria</taxon>
        <taxon>Pseudomonadati</taxon>
        <taxon>Pseudomonadota</taxon>
        <taxon>Gammaproteobacteria</taxon>
        <taxon>Alteromonadales</taxon>
        <taxon>Colwelliaceae</taxon>
        <taxon>Colwellia</taxon>
    </lineage>
</organism>
<dbReference type="Gene3D" id="1.25.40.10">
    <property type="entry name" value="Tetratricopeptide repeat domain"/>
    <property type="match status" value="1"/>
</dbReference>
<dbReference type="EMBL" id="JQED01000007">
    <property type="protein sequence ID" value="KGJ94131.1"/>
    <property type="molecule type" value="Genomic_DNA"/>
</dbReference>
<dbReference type="SMART" id="SM00028">
    <property type="entry name" value="TPR"/>
    <property type="match status" value="1"/>
</dbReference>
<sequence precursor="true">MVTATIKNLANLRVSNICKLYLHNKKSVITLVILALSTWTYINPQGFLNLWLTRDQQGMMLLEQGETSKAALTFNDKQWVAYSFYVEGDFEQAANLFVQFEGGDAIFSRANALAHLGQYFKAAELYQEVLTLAPNNTAASENLSLMTQIIKSLKKRPGKKVLSNEIAPNLKVNNTEKKVIEQAKVQSSKLWLEQVQQNPAKFLRKKFQQEHQNETK</sequence>
<dbReference type="PROSITE" id="PS50005">
    <property type="entry name" value="TPR"/>
    <property type="match status" value="1"/>
</dbReference>
<evidence type="ECO:0000313" key="5">
    <source>
        <dbReference type="Proteomes" id="UP000029843"/>
    </source>
</evidence>
<dbReference type="Pfam" id="PF07719">
    <property type="entry name" value="TPR_2"/>
    <property type="match status" value="1"/>
</dbReference>
<evidence type="ECO:0000256" key="2">
    <source>
        <dbReference type="ARBA" id="ARBA00022803"/>
    </source>
</evidence>
<proteinExistence type="predicted"/>
<dbReference type="Proteomes" id="UP000029843">
    <property type="component" value="Unassembled WGS sequence"/>
</dbReference>
<dbReference type="AlphaFoldDB" id="A0A099KUE5"/>
<dbReference type="InterPro" id="IPR013105">
    <property type="entry name" value="TPR_2"/>
</dbReference>
<keyword evidence="1" id="KW-0677">Repeat</keyword>
<accession>A0A099KUE5</accession>
<keyword evidence="2 3" id="KW-0802">TPR repeat</keyword>
<reference evidence="4 5" key="1">
    <citation type="submission" date="2014-08" db="EMBL/GenBank/DDBJ databases">
        <title>Genomic and Phenotypic Diversity of Colwellia psychrerythraea strains from Disparate Marine Basins.</title>
        <authorList>
            <person name="Techtmann S.M."/>
            <person name="Stelling S.C."/>
            <person name="Utturkar S.M."/>
            <person name="Alshibli N."/>
            <person name="Harris A."/>
            <person name="Brown S.D."/>
            <person name="Hazen T.C."/>
        </authorList>
    </citation>
    <scope>NUCLEOTIDE SEQUENCE [LARGE SCALE GENOMIC DNA]</scope>
    <source>
        <strain evidence="4 5">ND2E</strain>
    </source>
</reference>
<protein>
    <submittedName>
        <fullName evidence="4">Tetratricopeptide TPR_2 repeat-containing protein</fullName>
    </submittedName>
</protein>
<dbReference type="RefSeq" id="WP_033092847.1">
    <property type="nucleotide sequence ID" value="NZ_JQED01000007.1"/>
</dbReference>
<dbReference type="OrthoDB" id="9807628at2"/>
<evidence type="ECO:0000313" key="4">
    <source>
        <dbReference type="EMBL" id="KGJ94131.1"/>
    </source>
</evidence>
<feature type="repeat" description="TPR" evidence="3">
    <location>
        <begin position="103"/>
        <end position="136"/>
    </location>
</feature>
<dbReference type="PATRIC" id="fig|28229.4.peg.1088"/>
<dbReference type="InterPro" id="IPR011990">
    <property type="entry name" value="TPR-like_helical_dom_sf"/>
</dbReference>
<dbReference type="InterPro" id="IPR019734">
    <property type="entry name" value="TPR_rpt"/>
</dbReference>